<keyword evidence="5 9" id="KW-0418">Kinase</keyword>
<dbReference type="CDD" id="cd00082">
    <property type="entry name" value="HisKA"/>
    <property type="match status" value="1"/>
</dbReference>
<organism evidence="9">
    <name type="scientific">uncultured bacterium Contig1758</name>
    <dbReference type="NCBI Taxonomy" id="1393501"/>
    <lineage>
        <taxon>Bacteria</taxon>
        <taxon>environmental samples</taxon>
    </lineage>
</organism>
<dbReference type="GO" id="GO:0000155">
    <property type="term" value="F:phosphorelay sensor kinase activity"/>
    <property type="evidence" value="ECO:0007669"/>
    <property type="project" value="InterPro"/>
</dbReference>
<dbReference type="GO" id="GO:0016036">
    <property type="term" value="P:cellular response to phosphate starvation"/>
    <property type="evidence" value="ECO:0007669"/>
    <property type="project" value="TreeGrafter"/>
</dbReference>
<dbReference type="AlphaFoldDB" id="W0FPM6"/>
<evidence type="ECO:0000256" key="2">
    <source>
        <dbReference type="ARBA" id="ARBA00012438"/>
    </source>
</evidence>
<keyword evidence="6" id="KW-0902">Two-component regulatory system</keyword>
<keyword evidence="7" id="KW-0812">Transmembrane</keyword>
<dbReference type="InterPro" id="IPR003594">
    <property type="entry name" value="HATPase_dom"/>
</dbReference>
<evidence type="ECO:0000256" key="7">
    <source>
        <dbReference type="SAM" id="Phobius"/>
    </source>
</evidence>
<feature type="transmembrane region" description="Helical" evidence="7">
    <location>
        <begin position="20"/>
        <end position="43"/>
    </location>
</feature>
<evidence type="ECO:0000256" key="6">
    <source>
        <dbReference type="ARBA" id="ARBA00023012"/>
    </source>
</evidence>
<dbReference type="EMBL" id="KC246806">
    <property type="protein sequence ID" value="AHF24797.1"/>
    <property type="molecule type" value="Genomic_DNA"/>
</dbReference>
<dbReference type="PANTHER" id="PTHR45453:SF1">
    <property type="entry name" value="PHOSPHATE REGULON SENSOR PROTEIN PHOR"/>
    <property type="match status" value="1"/>
</dbReference>
<reference evidence="9" key="1">
    <citation type="journal article" date="2013" name="PLoS ONE">
        <title>Metagenomic insights into the carbohydrate-active enzymes carried by the microorganisms adhering to solid digesta in the rumen of cows.</title>
        <authorList>
            <person name="Wang L."/>
            <person name="Hatem A."/>
            <person name="Catalyurek U.V."/>
            <person name="Morrison M."/>
            <person name="Yu Z."/>
        </authorList>
    </citation>
    <scope>NUCLEOTIDE SEQUENCE</scope>
</reference>
<dbReference type="Pfam" id="PF02518">
    <property type="entry name" value="HATPase_c"/>
    <property type="match status" value="1"/>
</dbReference>
<dbReference type="InterPro" id="IPR036890">
    <property type="entry name" value="HATPase_C_sf"/>
</dbReference>
<sequence length="558" mass="62939">MKTKKRNAIPKKKAIKKPKFIKFFAIWLAIFLAISMAASYFVIGVCRQSARTKALSNWNAYTQELVKLINDYCSADEDERGEYLGRVKQYLCRRYGENMDEFCGAYVENEKIAETPEGACSAVIVTFNSYEDDEYDEVFYLADRSYLEPLYKSGKYDPVKNAYNVQVYSVENETLKNLAERLGLMPAVYIYAYNDIYINRETHTFLPGTIDIYKGEIVEGEIKGEGEEPVVTIDCTPKDTTGYKLLDEPCELLTCNGYMNPSMTDINDSQSITNDTEFDISYDMEVSLMSWEILTAPSEMYINKACFKALPLTTGLVLFIAVIVAVLLAATVSTIIYSSKKAVWEIFEYRKKTTAAMAHDLKTPLAAMSAYAENLEYDIDSDKRAYYSSKVRENVAFMNKTIESILQFTKSEAGASKTAASDIDVHALIEDEYNAVAELFNKKNIKVEIKGEGHVKSNKELIEQAVRNLIGNAAKYARPDTTLYIDIDSKGFTMSNLTDQKIRNVNDLKKPFVKGEESRGTENGAGLGLSIAENCLISAGYNLVIEFEDETFRAIVRW</sequence>
<dbReference type="SUPFAM" id="SSF55874">
    <property type="entry name" value="ATPase domain of HSP90 chaperone/DNA topoisomerase II/histidine kinase"/>
    <property type="match status" value="1"/>
</dbReference>
<dbReference type="SMART" id="SM00388">
    <property type="entry name" value="HisKA"/>
    <property type="match status" value="1"/>
</dbReference>
<dbReference type="GO" id="GO:0005886">
    <property type="term" value="C:plasma membrane"/>
    <property type="evidence" value="ECO:0007669"/>
    <property type="project" value="TreeGrafter"/>
</dbReference>
<evidence type="ECO:0000256" key="1">
    <source>
        <dbReference type="ARBA" id="ARBA00000085"/>
    </source>
</evidence>
<dbReference type="Gene3D" id="3.30.565.10">
    <property type="entry name" value="Histidine kinase-like ATPase, C-terminal domain"/>
    <property type="match status" value="1"/>
</dbReference>
<keyword evidence="7" id="KW-1133">Transmembrane helix</keyword>
<comment type="catalytic activity">
    <reaction evidence="1">
        <text>ATP + protein L-histidine = ADP + protein N-phospho-L-histidine.</text>
        <dbReference type="EC" id="2.7.13.3"/>
    </reaction>
</comment>
<dbReference type="InterPro" id="IPR036097">
    <property type="entry name" value="HisK_dim/P_sf"/>
</dbReference>
<dbReference type="SUPFAM" id="SSF47384">
    <property type="entry name" value="Homodimeric domain of signal transducing histidine kinase"/>
    <property type="match status" value="1"/>
</dbReference>
<keyword evidence="4" id="KW-0808">Transferase</keyword>
<evidence type="ECO:0000256" key="5">
    <source>
        <dbReference type="ARBA" id="ARBA00022777"/>
    </source>
</evidence>
<feature type="domain" description="Histidine kinase" evidence="8">
    <location>
        <begin position="356"/>
        <end position="534"/>
    </location>
</feature>
<dbReference type="InterPro" id="IPR005467">
    <property type="entry name" value="His_kinase_dom"/>
</dbReference>
<keyword evidence="3" id="KW-0597">Phosphoprotein</keyword>
<evidence type="ECO:0000313" key="9">
    <source>
        <dbReference type="EMBL" id="AHF24797.1"/>
    </source>
</evidence>
<name>W0FPM6_9BACT</name>
<evidence type="ECO:0000256" key="3">
    <source>
        <dbReference type="ARBA" id="ARBA00022553"/>
    </source>
</evidence>
<dbReference type="PANTHER" id="PTHR45453">
    <property type="entry name" value="PHOSPHATE REGULON SENSOR PROTEIN PHOR"/>
    <property type="match status" value="1"/>
</dbReference>
<dbReference type="Gene3D" id="1.10.287.130">
    <property type="match status" value="1"/>
</dbReference>
<dbReference type="EC" id="2.7.13.3" evidence="2"/>
<protein>
    <recommendedName>
        <fullName evidence="2">histidine kinase</fullName>
        <ecNumber evidence="2">2.7.13.3</ecNumber>
    </recommendedName>
</protein>
<dbReference type="Pfam" id="PF00512">
    <property type="entry name" value="HisKA"/>
    <property type="match status" value="1"/>
</dbReference>
<dbReference type="PROSITE" id="PS50109">
    <property type="entry name" value="HIS_KIN"/>
    <property type="match status" value="1"/>
</dbReference>
<dbReference type="InterPro" id="IPR050351">
    <property type="entry name" value="BphY/WalK/GraS-like"/>
</dbReference>
<proteinExistence type="predicted"/>
<keyword evidence="7" id="KW-0472">Membrane</keyword>
<dbReference type="GO" id="GO:0004721">
    <property type="term" value="F:phosphoprotein phosphatase activity"/>
    <property type="evidence" value="ECO:0007669"/>
    <property type="project" value="TreeGrafter"/>
</dbReference>
<accession>W0FPM6</accession>
<evidence type="ECO:0000259" key="8">
    <source>
        <dbReference type="PROSITE" id="PS50109"/>
    </source>
</evidence>
<evidence type="ECO:0000256" key="4">
    <source>
        <dbReference type="ARBA" id="ARBA00022679"/>
    </source>
</evidence>
<feature type="transmembrane region" description="Helical" evidence="7">
    <location>
        <begin position="316"/>
        <end position="337"/>
    </location>
</feature>
<dbReference type="InterPro" id="IPR003661">
    <property type="entry name" value="HisK_dim/P_dom"/>
</dbReference>